<evidence type="ECO:0000313" key="3">
    <source>
        <dbReference type="EMBL" id="ABN06156.1"/>
    </source>
</evidence>
<keyword evidence="1" id="KW-0175">Coiled coil</keyword>
<reference evidence="3" key="2">
    <citation type="submission" date="2007-03" db="EMBL/GenBank/DDBJ databases">
        <authorList>
            <consortium name="The International Medicago Genome Annotation Group"/>
        </authorList>
    </citation>
    <scope>NUCLEOTIDE SEQUENCE</scope>
</reference>
<protein>
    <submittedName>
        <fullName evidence="3">Gag-pol polyprotein, related</fullName>
    </submittedName>
</protein>
<organism evidence="3">
    <name type="scientific">Medicago truncatula</name>
    <name type="common">Barrel medic</name>
    <name type="synonym">Medicago tribuloides</name>
    <dbReference type="NCBI Taxonomy" id="3880"/>
    <lineage>
        <taxon>Eukaryota</taxon>
        <taxon>Viridiplantae</taxon>
        <taxon>Streptophyta</taxon>
        <taxon>Embryophyta</taxon>
        <taxon>Tracheophyta</taxon>
        <taxon>Spermatophyta</taxon>
        <taxon>Magnoliopsida</taxon>
        <taxon>eudicotyledons</taxon>
        <taxon>Gunneridae</taxon>
        <taxon>Pentapetalae</taxon>
        <taxon>rosids</taxon>
        <taxon>fabids</taxon>
        <taxon>Fabales</taxon>
        <taxon>Fabaceae</taxon>
        <taxon>Papilionoideae</taxon>
        <taxon>50 kb inversion clade</taxon>
        <taxon>NPAAA clade</taxon>
        <taxon>Hologalegina</taxon>
        <taxon>IRL clade</taxon>
        <taxon>Trifolieae</taxon>
        <taxon>Medicago</taxon>
    </lineage>
</organism>
<dbReference type="AlphaFoldDB" id="A2Q2L9"/>
<sequence>MKFISIEEAEDISSLKVDELIGSLQNFEITVNIKTDKKGKGIAFACSVNSKETPGNFEDDVEMTESLALLGRKLKKFFKQYDRIKEKMARADEKNPQYKGVQCHECEGYGHIRTEYDTFLKRQNKILAVSWSDGDNFEDEGKTEYANHFSALTGRIMSDTESYEEEMSYDELAMAYYELIARNGELTQMVEKQEDMITQLQEERNENLAQILELNEEVFDHCKGKGHIRPYCFKLHESKNPHPNSSKKKWIPRSVISGLIAHTSLRATSKEDWYFDSGCSRHMSGVDKYLENVRPYTSSYVTFVDGAKGKIVGIGNLIKHGLPRLDNVFIVKGLTANLISISQLCDQGL</sequence>
<dbReference type="InterPro" id="IPR054722">
    <property type="entry name" value="PolX-like_BBD"/>
</dbReference>
<evidence type="ECO:0000259" key="2">
    <source>
        <dbReference type="Pfam" id="PF22936"/>
    </source>
</evidence>
<accession>A2Q2L9</accession>
<feature type="coiled-coil region" evidence="1">
    <location>
        <begin position="183"/>
        <end position="217"/>
    </location>
</feature>
<proteinExistence type="predicted"/>
<name>A2Q2L9_MEDTR</name>
<reference evidence="3" key="1">
    <citation type="submission" date="2004-10" db="EMBL/GenBank/DDBJ databases">
        <authorList>
            <person name="Town C.D."/>
        </authorList>
    </citation>
    <scope>NUCLEOTIDE SEQUENCE</scope>
</reference>
<gene>
    <name evidence="3" type="ORF">MtrDRAFT_AC151520g36v2</name>
</gene>
<evidence type="ECO:0000256" key="1">
    <source>
        <dbReference type="SAM" id="Coils"/>
    </source>
</evidence>
<dbReference type="EMBL" id="AC151520">
    <property type="protein sequence ID" value="ABN06156.1"/>
    <property type="molecule type" value="Genomic_DNA"/>
</dbReference>
<dbReference type="Pfam" id="PF22936">
    <property type="entry name" value="Pol_BBD"/>
    <property type="match status" value="1"/>
</dbReference>
<feature type="domain" description="Retrovirus-related Pol polyprotein from transposon TNT 1-94-like beta-barrel" evidence="2">
    <location>
        <begin position="273"/>
        <end position="348"/>
    </location>
</feature>